<dbReference type="AlphaFoldDB" id="A0A161PTP1"/>
<comment type="caution">
    <text evidence="9">Lacks conserved residue(s) required for the propagation of feature annotation.</text>
</comment>
<feature type="transmembrane region" description="Helical" evidence="9">
    <location>
        <begin position="93"/>
        <end position="120"/>
    </location>
</feature>
<dbReference type="PANTHER" id="PTHR33910:SF1">
    <property type="entry name" value="PROTEIN TRANSLOCASE SUBUNIT SECE"/>
    <property type="match status" value="1"/>
</dbReference>
<proteinExistence type="inferred from homology"/>
<dbReference type="InterPro" id="IPR001901">
    <property type="entry name" value="Translocase_SecE/Sec61-g"/>
</dbReference>
<dbReference type="GO" id="GO:0006605">
    <property type="term" value="P:protein targeting"/>
    <property type="evidence" value="ECO:0007669"/>
    <property type="project" value="UniProtKB-UniRule"/>
</dbReference>
<name>A0A161PTP1_BDEBC</name>
<dbReference type="GO" id="GO:0009306">
    <property type="term" value="P:protein secretion"/>
    <property type="evidence" value="ECO:0007669"/>
    <property type="project" value="UniProtKB-UniRule"/>
</dbReference>
<keyword evidence="3 9" id="KW-1003">Cell membrane</keyword>
<dbReference type="RefSeq" id="WP_063204874.1">
    <property type="nucleotide sequence ID" value="NZ_LUKD01000001.1"/>
</dbReference>
<comment type="caution">
    <text evidence="10">The sequence shown here is derived from an EMBL/GenBank/DDBJ whole genome shotgun (WGS) entry which is preliminary data.</text>
</comment>
<comment type="similarity">
    <text evidence="9">Belongs to the SecE/SEC61-gamma family.</text>
</comment>
<evidence type="ECO:0000256" key="8">
    <source>
        <dbReference type="ARBA" id="ARBA00023136"/>
    </source>
</evidence>
<evidence type="ECO:0000256" key="4">
    <source>
        <dbReference type="ARBA" id="ARBA00022692"/>
    </source>
</evidence>
<dbReference type="GO" id="GO:0043952">
    <property type="term" value="P:protein transport by the Sec complex"/>
    <property type="evidence" value="ECO:0007669"/>
    <property type="project" value="UniProtKB-UniRule"/>
</dbReference>
<comment type="subcellular location">
    <subcellularLocation>
        <location evidence="1">Membrane</location>
    </subcellularLocation>
</comment>
<dbReference type="Gene3D" id="1.20.5.1030">
    <property type="entry name" value="Preprotein translocase secy subunit"/>
    <property type="match status" value="1"/>
</dbReference>
<evidence type="ECO:0000256" key="5">
    <source>
        <dbReference type="ARBA" id="ARBA00022927"/>
    </source>
</evidence>
<keyword evidence="2 9" id="KW-0813">Transport</keyword>
<dbReference type="InterPro" id="IPR005807">
    <property type="entry name" value="SecE_bac"/>
</dbReference>
<gene>
    <name evidence="9" type="primary">secE</name>
    <name evidence="10" type="ORF">AZI87_02640</name>
</gene>
<dbReference type="GO" id="GO:0065002">
    <property type="term" value="P:intracellular protein transmembrane transport"/>
    <property type="evidence" value="ECO:0007669"/>
    <property type="project" value="UniProtKB-UniRule"/>
</dbReference>
<dbReference type="GO" id="GO:0005886">
    <property type="term" value="C:plasma membrane"/>
    <property type="evidence" value="ECO:0007669"/>
    <property type="project" value="UniProtKB-UniRule"/>
</dbReference>
<evidence type="ECO:0000256" key="6">
    <source>
        <dbReference type="ARBA" id="ARBA00022989"/>
    </source>
</evidence>
<evidence type="ECO:0000256" key="3">
    <source>
        <dbReference type="ARBA" id="ARBA00022475"/>
    </source>
</evidence>
<organism evidence="10 11">
    <name type="scientific">Bdellovibrio bacteriovorus</name>
    <dbReference type="NCBI Taxonomy" id="959"/>
    <lineage>
        <taxon>Bacteria</taxon>
        <taxon>Pseudomonadati</taxon>
        <taxon>Bdellovibrionota</taxon>
        <taxon>Bdellovibrionia</taxon>
        <taxon>Bdellovibrionales</taxon>
        <taxon>Pseudobdellovibrionaceae</taxon>
        <taxon>Bdellovibrio</taxon>
    </lineage>
</organism>
<dbReference type="EMBL" id="LUKD01000001">
    <property type="protein sequence ID" value="KYG68176.1"/>
    <property type="molecule type" value="Genomic_DNA"/>
</dbReference>
<keyword evidence="6 9" id="KW-1133">Transmembrane helix</keyword>
<reference evidence="10 11" key="1">
    <citation type="submission" date="2016-03" db="EMBL/GenBank/DDBJ databases">
        <authorList>
            <person name="Ploux O."/>
        </authorList>
    </citation>
    <scope>NUCLEOTIDE SEQUENCE [LARGE SCALE GENOMIC DNA]</scope>
    <source>
        <strain evidence="10 11">EC13</strain>
    </source>
</reference>
<dbReference type="OrthoDB" id="9805743at2"/>
<evidence type="ECO:0000313" key="10">
    <source>
        <dbReference type="EMBL" id="KYG68176.1"/>
    </source>
</evidence>
<comment type="subunit">
    <text evidence="9">Component of the Sec protein translocase complex. Heterotrimer consisting of SecY, SecE and SecG subunits. The heterotrimers can form oligomers, although 1 heterotrimer is thought to be able to translocate proteins. Interacts with the ribosome. Interacts with SecDF, and other proteins may be involved. Interacts with SecA.</text>
</comment>
<keyword evidence="8 9" id="KW-0472">Membrane</keyword>
<dbReference type="Pfam" id="PF00584">
    <property type="entry name" value="SecE"/>
    <property type="match status" value="1"/>
</dbReference>
<dbReference type="InterPro" id="IPR038379">
    <property type="entry name" value="SecE_sf"/>
</dbReference>
<evidence type="ECO:0000256" key="2">
    <source>
        <dbReference type="ARBA" id="ARBA00022448"/>
    </source>
</evidence>
<evidence type="ECO:0000256" key="1">
    <source>
        <dbReference type="ARBA" id="ARBA00004370"/>
    </source>
</evidence>
<dbReference type="HAMAP" id="MF_00422">
    <property type="entry name" value="SecE"/>
    <property type="match status" value="1"/>
</dbReference>
<dbReference type="PANTHER" id="PTHR33910">
    <property type="entry name" value="PROTEIN TRANSLOCASE SUBUNIT SECE"/>
    <property type="match status" value="1"/>
</dbReference>
<keyword evidence="7 9" id="KW-0811">Translocation</keyword>
<comment type="function">
    <text evidence="9">Essential subunit of the Sec protein translocation channel SecYEG. Clamps together the 2 halves of SecY. May contact the channel plug during translocation.</text>
</comment>
<accession>A0A161PTP1</accession>
<feature type="transmembrane region" description="Helical" evidence="9">
    <location>
        <begin position="51"/>
        <end position="72"/>
    </location>
</feature>
<dbReference type="NCBIfam" id="TIGR00964">
    <property type="entry name" value="secE_bact"/>
    <property type="match status" value="1"/>
</dbReference>
<evidence type="ECO:0000256" key="9">
    <source>
        <dbReference type="HAMAP-Rule" id="MF_00422"/>
    </source>
</evidence>
<protein>
    <recommendedName>
        <fullName evidence="9">Protein translocase subunit SecE</fullName>
    </recommendedName>
</protein>
<sequence length="125" mass="13418">MEKANSKILTISFAIAAILVGLTTSLLIKAFAGAFGVVARAADSDVIRHGVPVALGLVVFAVLQFNPKVMAWGEEVVSEIRKVVWPSRKDTTAMTIACVVMVLISSVIISSFDLISGFFINYLMK</sequence>
<evidence type="ECO:0000313" key="11">
    <source>
        <dbReference type="Proteomes" id="UP000075799"/>
    </source>
</evidence>
<dbReference type="GO" id="GO:0008320">
    <property type="term" value="F:protein transmembrane transporter activity"/>
    <property type="evidence" value="ECO:0007669"/>
    <property type="project" value="UniProtKB-UniRule"/>
</dbReference>
<evidence type="ECO:0000256" key="7">
    <source>
        <dbReference type="ARBA" id="ARBA00023010"/>
    </source>
</evidence>
<keyword evidence="5 9" id="KW-0653">Protein transport</keyword>
<dbReference type="Proteomes" id="UP000075799">
    <property type="component" value="Unassembled WGS sequence"/>
</dbReference>
<keyword evidence="4 9" id="KW-0812">Transmembrane</keyword>